<accession>A0AAD6SD22</accession>
<proteinExistence type="predicted"/>
<reference evidence="3" key="1">
    <citation type="submission" date="2023-03" db="EMBL/GenBank/DDBJ databases">
        <title>Massive genome expansion in bonnet fungi (Mycena s.s.) driven by repeated elements and novel gene families across ecological guilds.</title>
        <authorList>
            <consortium name="Lawrence Berkeley National Laboratory"/>
            <person name="Harder C.B."/>
            <person name="Miyauchi S."/>
            <person name="Viragh M."/>
            <person name="Kuo A."/>
            <person name="Thoen E."/>
            <person name="Andreopoulos B."/>
            <person name="Lu D."/>
            <person name="Skrede I."/>
            <person name="Drula E."/>
            <person name="Henrissat B."/>
            <person name="Morin E."/>
            <person name="Kohler A."/>
            <person name="Barry K."/>
            <person name="LaButti K."/>
            <person name="Morin E."/>
            <person name="Salamov A."/>
            <person name="Lipzen A."/>
            <person name="Mereny Z."/>
            <person name="Hegedus B."/>
            <person name="Baldrian P."/>
            <person name="Stursova M."/>
            <person name="Weitz H."/>
            <person name="Taylor A."/>
            <person name="Grigoriev I.V."/>
            <person name="Nagy L.G."/>
            <person name="Martin F."/>
            <person name="Kauserud H."/>
        </authorList>
    </citation>
    <scope>NUCLEOTIDE SEQUENCE</scope>
    <source>
        <strain evidence="3">CBHHK200</strain>
    </source>
</reference>
<name>A0AAD6SD22_9AGAR</name>
<gene>
    <name evidence="3" type="ORF">C8F04DRAFT_1271496</name>
</gene>
<evidence type="ECO:0000256" key="2">
    <source>
        <dbReference type="SAM" id="MobiDB-lite"/>
    </source>
</evidence>
<evidence type="ECO:0000256" key="1">
    <source>
        <dbReference type="SAM" id="Coils"/>
    </source>
</evidence>
<keyword evidence="4" id="KW-1185">Reference proteome</keyword>
<keyword evidence="1" id="KW-0175">Coiled coil</keyword>
<organism evidence="3 4">
    <name type="scientific">Mycena alexandri</name>
    <dbReference type="NCBI Taxonomy" id="1745969"/>
    <lineage>
        <taxon>Eukaryota</taxon>
        <taxon>Fungi</taxon>
        <taxon>Dikarya</taxon>
        <taxon>Basidiomycota</taxon>
        <taxon>Agaricomycotina</taxon>
        <taxon>Agaricomycetes</taxon>
        <taxon>Agaricomycetidae</taxon>
        <taxon>Agaricales</taxon>
        <taxon>Marasmiineae</taxon>
        <taxon>Mycenaceae</taxon>
        <taxon>Mycena</taxon>
    </lineage>
</organism>
<dbReference type="EMBL" id="JARJCM010000190">
    <property type="protein sequence ID" value="KAJ7023307.1"/>
    <property type="molecule type" value="Genomic_DNA"/>
</dbReference>
<feature type="coiled-coil region" evidence="1">
    <location>
        <begin position="233"/>
        <end position="268"/>
    </location>
</feature>
<protein>
    <submittedName>
        <fullName evidence="3">Uncharacterized protein</fullName>
    </submittedName>
</protein>
<feature type="region of interest" description="Disordered" evidence="2">
    <location>
        <begin position="345"/>
        <end position="376"/>
    </location>
</feature>
<evidence type="ECO:0000313" key="3">
    <source>
        <dbReference type="EMBL" id="KAJ7023307.1"/>
    </source>
</evidence>
<dbReference type="AlphaFoldDB" id="A0AAD6SD22"/>
<evidence type="ECO:0000313" key="4">
    <source>
        <dbReference type="Proteomes" id="UP001218188"/>
    </source>
</evidence>
<comment type="caution">
    <text evidence="3">The sequence shown here is derived from an EMBL/GenBank/DDBJ whole genome shotgun (WGS) entry which is preliminary data.</text>
</comment>
<dbReference type="Proteomes" id="UP001218188">
    <property type="component" value="Unassembled WGS sequence"/>
</dbReference>
<sequence>METNPSFNLQDSNPNIYGNVDMSIGDNYTHNYYTPSPAPTTFALQQDLMQVHGRVVQLESSILPRIFAHIEQLERQVREAKEHADAAQQTFTDFIAAKGQFTEDGDWAERKADLVAAAARKAVITEIHEVTDRLIGINTRDDTGKLKKVLRAPLGPGEKDDNFDRPNWDLKLNDRTNSIFVDKVLNIVHGIVLEDQKLKEPKLGNTSKADIASMAKVYFNTLRGNWTGQTDAAAREKKELKNLQQKRAARVEDKSDDLRACLDDLEDRYGPEATAGAAEILLADYLSSEHSDCGEANKENWDAHRAKKGGGTNGLEVRDKVWRAKQVKLVYARLKTFRNARRNRLRDPTTGNKLSTAGKAPMPRFPGMKVNINNKPPPVKHARLPYASMVDPVYKAKMEAAGIAIPLLS</sequence>